<dbReference type="Gene3D" id="3.40.50.300">
    <property type="entry name" value="P-loop containing nucleotide triphosphate hydrolases"/>
    <property type="match status" value="1"/>
</dbReference>
<dbReference type="PROSITE" id="PS51417">
    <property type="entry name" value="ARF"/>
    <property type="match status" value="1"/>
</dbReference>
<dbReference type="Proteomes" id="UP001165060">
    <property type="component" value="Unassembled WGS sequence"/>
</dbReference>
<dbReference type="InterPro" id="IPR027417">
    <property type="entry name" value="P-loop_NTPase"/>
</dbReference>
<accession>A0ABQ6MC25</accession>
<dbReference type="SMART" id="SM00178">
    <property type="entry name" value="SAR"/>
    <property type="match status" value="1"/>
</dbReference>
<evidence type="ECO:0000313" key="5">
    <source>
        <dbReference type="Proteomes" id="UP001165060"/>
    </source>
</evidence>
<evidence type="ECO:0000313" key="4">
    <source>
        <dbReference type="EMBL" id="GMI23348.1"/>
    </source>
</evidence>
<protein>
    <recommendedName>
        <fullName evidence="6">ADP-ribosylation factor-like protein 6</fullName>
    </recommendedName>
</protein>
<name>A0ABQ6MC25_9STRA</name>
<dbReference type="InterPro" id="IPR024156">
    <property type="entry name" value="Small_GTPase_ARF"/>
</dbReference>
<reference evidence="4 5" key="1">
    <citation type="journal article" date="2023" name="Commun. Biol.">
        <title>Genome analysis of Parmales, the sister group of diatoms, reveals the evolutionary specialization of diatoms from phago-mixotrophs to photoautotrophs.</title>
        <authorList>
            <person name="Ban H."/>
            <person name="Sato S."/>
            <person name="Yoshikawa S."/>
            <person name="Yamada K."/>
            <person name="Nakamura Y."/>
            <person name="Ichinomiya M."/>
            <person name="Sato N."/>
            <person name="Blanc-Mathieu R."/>
            <person name="Endo H."/>
            <person name="Kuwata A."/>
            <person name="Ogata H."/>
        </authorList>
    </citation>
    <scope>NUCLEOTIDE SEQUENCE [LARGE SCALE GENOMIC DNA]</scope>
</reference>
<dbReference type="EMBL" id="BRYB01005346">
    <property type="protein sequence ID" value="GMI23348.1"/>
    <property type="molecule type" value="Genomic_DNA"/>
</dbReference>
<dbReference type="InterPro" id="IPR006689">
    <property type="entry name" value="Small_GTPase_ARF/SAR"/>
</dbReference>
<dbReference type="SMART" id="SM00177">
    <property type="entry name" value="ARF"/>
    <property type="match status" value="1"/>
</dbReference>
<organism evidence="4 5">
    <name type="scientific">Tetraparma gracilis</name>
    <dbReference type="NCBI Taxonomy" id="2962635"/>
    <lineage>
        <taxon>Eukaryota</taxon>
        <taxon>Sar</taxon>
        <taxon>Stramenopiles</taxon>
        <taxon>Ochrophyta</taxon>
        <taxon>Bolidophyceae</taxon>
        <taxon>Parmales</taxon>
        <taxon>Triparmaceae</taxon>
        <taxon>Tetraparma</taxon>
    </lineage>
</organism>
<dbReference type="InterPro" id="IPR005225">
    <property type="entry name" value="Small_GTP-bd"/>
</dbReference>
<evidence type="ECO:0000256" key="1">
    <source>
        <dbReference type="ARBA" id="ARBA00022741"/>
    </source>
</evidence>
<evidence type="ECO:0000256" key="3">
    <source>
        <dbReference type="RuleBase" id="RU003925"/>
    </source>
</evidence>
<dbReference type="SMART" id="SM00175">
    <property type="entry name" value="RAB"/>
    <property type="match status" value="1"/>
</dbReference>
<proteinExistence type="inferred from homology"/>
<dbReference type="NCBIfam" id="TIGR00231">
    <property type="entry name" value="small_GTP"/>
    <property type="match status" value="1"/>
</dbReference>
<keyword evidence="2 3" id="KW-0342">GTP-binding</keyword>
<dbReference type="SUPFAM" id="SSF52540">
    <property type="entry name" value="P-loop containing nucleoside triphosphate hydrolases"/>
    <property type="match status" value="1"/>
</dbReference>
<dbReference type="Pfam" id="PF00025">
    <property type="entry name" value="Arf"/>
    <property type="match status" value="1"/>
</dbReference>
<evidence type="ECO:0000256" key="2">
    <source>
        <dbReference type="ARBA" id="ARBA00023134"/>
    </source>
</evidence>
<dbReference type="PRINTS" id="PR00328">
    <property type="entry name" value="SAR1GTPBP"/>
</dbReference>
<gene>
    <name evidence="4" type="ORF">TeGR_g1377</name>
</gene>
<comment type="similarity">
    <text evidence="3">Belongs to the small GTPase superfamily. Arf family.</text>
</comment>
<evidence type="ECO:0008006" key="6">
    <source>
        <dbReference type="Google" id="ProtNLM"/>
    </source>
</evidence>
<dbReference type="PROSITE" id="PS51419">
    <property type="entry name" value="RAB"/>
    <property type="match status" value="1"/>
</dbReference>
<keyword evidence="5" id="KW-1185">Reference proteome</keyword>
<comment type="caution">
    <text evidence="4">The sequence shown here is derived from an EMBL/GenBank/DDBJ whole genome shotgun (WGS) entry which is preliminary data.</text>
</comment>
<dbReference type="PANTHER" id="PTHR11711">
    <property type="entry name" value="ADP RIBOSYLATION FACTOR-RELATED"/>
    <property type="match status" value="1"/>
</dbReference>
<keyword evidence="1 3" id="KW-0547">Nucleotide-binding</keyword>
<sequence>MGFFSMIKKALGFLHYEVKILVIGLDNSGKTTLINHIKPSNTSSTFEVTPTVGYQVEEFSKHNLNFTILDMSGESRYRNLWETYYENVQAIIFVVDSTDKVRMCVARDELDELLNHDHVKDRTCPILFFANKMDVPGACTPVDTMKSMGLERITNKAWHITSSNAITGLGVDEGVEWLAEKLIERQDNGEESKHHK</sequence>